<dbReference type="AlphaFoldDB" id="A0A432WU57"/>
<evidence type="ECO:0000259" key="2">
    <source>
        <dbReference type="Pfam" id="PF00534"/>
    </source>
</evidence>
<accession>A0A432WU57</accession>
<dbReference type="GO" id="GO:0009103">
    <property type="term" value="P:lipopolysaccharide biosynthetic process"/>
    <property type="evidence" value="ECO:0007669"/>
    <property type="project" value="TreeGrafter"/>
</dbReference>
<dbReference type="Proteomes" id="UP000286934">
    <property type="component" value="Unassembled WGS sequence"/>
</dbReference>
<keyword evidence="4" id="KW-1185">Reference proteome</keyword>
<evidence type="ECO:0000313" key="3">
    <source>
        <dbReference type="EMBL" id="RUO37321.1"/>
    </source>
</evidence>
<dbReference type="SUPFAM" id="SSF53756">
    <property type="entry name" value="UDP-Glycosyltransferase/glycogen phosphorylase"/>
    <property type="match status" value="1"/>
</dbReference>
<dbReference type="Pfam" id="PF00534">
    <property type="entry name" value="Glycos_transf_1"/>
    <property type="match status" value="1"/>
</dbReference>
<sequence>MKILVFAPYFVPGFKGGGPIKSIKNLVHRSSSPELEYHIITSDRDLGDTQPYESVEIGAWNQVDGMNVFYCANGMQGWLQIFRTLRSSDWDVIYINSFFAARFAIFPVLLSKLFGKRVILAPRGEFSEGALKIKAAKKNFFIKASRFLRIHSKVNWQATSPSERDDIAKVIGKKADVVLAGNISDNRFGEAHGTANDGNLRIVFLSRISEKKNLLGALKLLALSQKSIVFDIYGPIEDKAYWSECCAAIEQMPKQIKVKHCGNLNPEQVVATLSGYDLFFFPTFGENYGHVIVEALSAGLPILVSDCTPWRNLESLGLGWDIPLHEENKYVQIIDELAEMPPAQRLAMRAGVLNWAKEKFSNEDAILDNVNMFTNKRHER</sequence>
<gene>
    <name evidence="3" type="ORF">CWE13_04990</name>
</gene>
<organism evidence="3 4">
    <name type="scientific">Aliidiomarina shirensis</name>
    <dbReference type="NCBI Taxonomy" id="1048642"/>
    <lineage>
        <taxon>Bacteria</taxon>
        <taxon>Pseudomonadati</taxon>
        <taxon>Pseudomonadota</taxon>
        <taxon>Gammaproteobacteria</taxon>
        <taxon>Alteromonadales</taxon>
        <taxon>Idiomarinaceae</taxon>
        <taxon>Aliidiomarina</taxon>
    </lineage>
</organism>
<protein>
    <submittedName>
        <fullName evidence="3">Group 1 glycosyl transferase</fullName>
    </submittedName>
</protein>
<dbReference type="PANTHER" id="PTHR46401">
    <property type="entry name" value="GLYCOSYLTRANSFERASE WBBK-RELATED"/>
    <property type="match status" value="1"/>
</dbReference>
<dbReference type="InterPro" id="IPR001296">
    <property type="entry name" value="Glyco_trans_1"/>
</dbReference>
<dbReference type="Gene3D" id="3.40.50.2000">
    <property type="entry name" value="Glycogen Phosphorylase B"/>
    <property type="match status" value="2"/>
</dbReference>
<comment type="caution">
    <text evidence="3">The sequence shown here is derived from an EMBL/GenBank/DDBJ whole genome shotgun (WGS) entry which is preliminary data.</text>
</comment>
<keyword evidence="1 3" id="KW-0808">Transferase</keyword>
<dbReference type="OrthoDB" id="4611853at2"/>
<feature type="domain" description="Glycosyl transferase family 1" evidence="2">
    <location>
        <begin position="195"/>
        <end position="341"/>
    </location>
</feature>
<dbReference type="PANTHER" id="PTHR46401:SF2">
    <property type="entry name" value="GLYCOSYLTRANSFERASE WBBK-RELATED"/>
    <property type="match status" value="1"/>
</dbReference>
<proteinExistence type="predicted"/>
<name>A0A432WU57_9GAMM</name>
<evidence type="ECO:0000313" key="4">
    <source>
        <dbReference type="Proteomes" id="UP000286934"/>
    </source>
</evidence>
<reference evidence="4" key="1">
    <citation type="journal article" date="2018" name="Front. Microbiol.">
        <title>Genome-Based Analysis Reveals the Taxonomy and Diversity of the Family Idiomarinaceae.</title>
        <authorList>
            <person name="Liu Y."/>
            <person name="Lai Q."/>
            <person name="Shao Z."/>
        </authorList>
    </citation>
    <scope>NUCLEOTIDE SEQUENCE [LARGE SCALE GENOMIC DNA]</scope>
    <source>
        <strain evidence="4">AIS</strain>
    </source>
</reference>
<evidence type="ECO:0000256" key="1">
    <source>
        <dbReference type="ARBA" id="ARBA00022679"/>
    </source>
</evidence>
<dbReference type="GO" id="GO:0016757">
    <property type="term" value="F:glycosyltransferase activity"/>
    <property type="evidence" value="ECO:0007669"/>
    <property type="project" value="InterPro"/>
</dbReference>
<dbReference type="EMBL" id="PIPP01000002">
    <property type="protein sequence ID" value="RUO37321.1"/>
    <property type="molecule type" value="Genomic_DNA"/>
</dbReference>
<dbReference type="RefSeq" id="WP_126806460.1">
    <property type="nucleotide sequence ID" value="NZ_PIPP01000002.1"/>
</dbReference>